<dbReference type="EMBL" id="JXJN01010529">
    <property type="status" value="NOT_ANNOTATED_CDS"/>
    <property type="molecule type" value="Genomic_DNA"/>
</dbReference>
<dbReference type="AlphaFoldDB" id="A0A1B0B9S2"/>
<keyword evidence="1" id="KW-1133">Transmembrane helix</keyword>
<name>A0A1B0B9S2_9MUSC</name>
<dbReference type="Proteomes" id="UP000092460">
    <property type="component" value="Unassembled WGS sequence"/>
</dbReference>
<organism evidence="2 3">
    <name type="scientific">Glossina palpalis gambiensis</name>
    <dbReference type="NCBI Taxonomy" id="67801"/>
    <lineage>
        <taxon>Eukaryota</taxon>
        <taxon>Metazoa</taxon>
        <taxon>Ecdysozoa</taxon>
        <taxon>Arthropoda</taxon>
        <taxon>Hexapoda</taxon>
        <taxon>Insecta</taxon>
        <taxon>Pterygota</taxon>
        <taxon>Neoptera</taxon>
        <taxon>Endopterygota</taxon>
        <taxon>Diptera</taxon>
        <taxon>Brachycera</taxon>
        <taxon>Muscomorpha</taxon>
        <taxon>Hippoboscoidea</taxon>
        <taxon>Glossinidae</taxon>
        <taxon>Glossina</taxon>
    </lineage>
</organism>
<sequence>MDVDIKNFVLNFIFENFILFKTIFKLNIIIIYVYGGCNGLKRISSCIMPDAVVAIGGGDGRGGGGGGGGGGVGSEQSRLLSSIIGLAILGFAVVDAISDSLISMGTRVSYRVGACSIMPAVPKTTAICWPTNHKCWLIDAVDEDVMEQVLGKNWLMMSTADDTNNRDVKANVVAVADDVT</sequence>
<evidence type="ECO:0000256" key="1">
    <source>
        <dbReference type="SAM" id="Phobius"/>
    </source>
</evidence>
<dbReference type="EMBL" id="JXJN01010528">
    <property type="status" value="NOT_ANNOTATED_CDS"/>
    <property type="molecule type" value="Genomic_DNA"/>
</dbReference>
<protein>
    <submittedName>
        <fullName evidence="2">Uncharacterized protein</fullName>
    </submittedName>
</protein>
<feature type="transmembrane region" description="Helical" evidence="1">
    <location>
        <begin position="12"/>
        <end position="34"/>
    </location>
</feature>
<evidence type="ECO:0000313" key="2">
    <source>
        <dbReference type="EnsemblMetazoa" id="GPPI023289-PA"/>
    </source>
</evidence>
<evidence type="ECO:0000313" key="3">
    <source>
        <dbReference type="Proteomes" id="UP000092460"/>
    </source>
</evidence>
<keyword evidence="3" id="KW-1185">Reference proteome</keyword>
<dbReference type="VEuPathDB" id="VectorBase:GPPI023289"/>
<keyword evidence="1" id="KW-0812">Transmembrane</keyword>
<dbReference type="EnsemblMetazoa" id="GPPI023289-RA">
    <property type="protein sequence ID" value="GPPI023289-PA"/>
    <property type="gene ID" value="GPPI023289"/>
</dbReference>
<proteinExistence type="predicted"/>
<reference evidence="2" key="2">
    <citation type="submission" date="2020-05" db="UniProtKB">
        <authorList>
            <consortium name="EnsemblMetazoa"/>
        </authorList>
    </citation>
    <scope>IDENTIFICATION</scope>
    <source>
        <strain evidence="2">IAEA</strain>
    </source>
</reference>
<keyword evidence="1" id="KW-0472">Membrane</keyword>
<accession>A0A1B0B9S2</accession>
<reference evidence="3" key="1">
    <citation type="submission" date="2015-01" db="EMBL/GenBank/DDBJ databases">
        <authorList>
            <person name="Aksoy S."/>
            <person name="Warren W."/>
            <person name="Wilson R.K."/>
        </authorList>
    </citation>
    <scope>NUCLEOTIDE SEQUENCE [LARGE SCALE GENOMIC DNA]</scope>
    <source>
        <strain evidence="3">IAEA</strain>
    </source>
</reference>